<gene>
    <name evidence="4" type="ORF">EHS25_003009</name>
</gene>
<proteinExistence type="inferred from homology"/>
<reference evidence="4 5" key="1">
    <citation type="submission" date="2018-11" db="EMBL/GenBank/DDBJ databases">
        <title>Genome sequence of Saitozyma podzolica DSM 27192.</title>
        <authorList>
            <person name="Aliyu H."/>
            <person name="Gorte O."/>
            <person name="Ochsenreither K."/>
        </authorList>
    </citation>
    <scope>NUCLEOTIDE SEQUENCE [LARGE SCALE GENOMIC DNA]</scope>
    <source>
        <strain evidence="4 5">DSM 27192</strain>
    </source>
</reference>
<dbReference type="Gene3D" id="3.30.70.360">
    <property type="match status" value="1"/>
</dbReference>
<feature type="region of interest" description="Disordered" evidence="2">
    <location>
        <begin position="586"/>
        <end position="611"/>
    </location>
</feature>
<evidence type="ECO:0000313" key="5">
    <source>
        <dbReference type="Proteomes" id="UP000279259"/>
    </source>
</evidence>
<dbReference type="AlphaFoldDB" id="A0A427YC88"/>
<dbReference type="Gene3D" id="3.40.630.10">
    <property type="entry name" value="Zn peptidases"/>
    <property type="match status" value="1"/>
</dbReference>
<dbReference type="CDD" id="cd05672">
    <property type="entry name" value="M20_ACY1L2-like"/>
    <property type="match status" value="1"/>
</dbReference>
<accession>A0A427YC88</accession>
<dbReference type="Proteomes" id="UP000279259">
    <property type="component" value="Unassembled WGS sequence"/>
</dbReference>
<name>A0A427YC88_9TREE</name>
<dbReference type="Pfam" id="PF07687">
    <property type="entry name" value="M20_dimer"/>
    <property type="match status" value="1"/>
</dbReference>
<dbReference type="SUPFAM" id="SSF55031">
    <property type="entry name" value="Bacterial exopeptidase dimerisation domain"/>
    <property type="match status" value="1"/>
</dbReference>
<dbReference type="InterPro" id="IPR011650">
    <property type="entry name" value="Peptidase_M20_dimer"/>
</dbReference>
<comment type="similarity">
    <text evidence="1">Belongs to the peptidase M20A family.</text>
</comment>
<organism evidence="4 5">
    <name type="scientific">Saitozyma podzolica</name>
    <dbReference type="NCBI Taxonomy" id="1890683"/>
    <lineage>
        <taxon>Eukaryota</taxon>
        <taxon>Fungi</taxon>
        <taxon>Dikarya</taxon>
        <taxon>Basidiomycota</taxon>
        <taxon>Agaricomycotina</taxon>
        <taxon>Tremellomycetes</taxon>
        <taxon>Tremellales</taxon>
        <taxon>Trimorphomycetaceae</taxon>
        <taxon>Saitozyma</taxon>
    </lineage>
</organism>
<dbReference type="PANTHER" id="PTHR30575">
    <property type="entry name" value="PEPTIDASE M20"/>
    <property type="match status" value="1"/>
</dbReference>
<dbReference type="InterPro" id="IPR002933">
    <property type="entry name" value="Peptidase_M20"/>
</dbReference>
<dbReference type="GO" id="GO:0016805">
    <property type="term" value="F:dipeptidase activity"/>
    <property type="evidence" value="ECO:0007669"/>
    <property type="project" value="TreeGrafter"/>
</dbReference>
<dbReference type="EMBL" id="RSCD01000016">
    <property type="protein sequence ID" value="RSH88781.1"/>
    <property type="molecule type" value="Genomic_DNA"/>
</dbReference>
<dbReference type="NCBIfam" id="TIGR01891">
    <property type="entry name" value="amidohydrolases"/>
    <property type="match status" value="1"/>
</dbReference>
<protein>
    <recommendedName>
        <fullName evidence="3">Peptidase M20 dimerisation domain-containing protein</fullName>
    </recommendedName>
</protein>
<evidence type="ECO:0000259" key="3">
    <source>
        <dbReference type="Pfam" id="PF07687"/>
    </source>
</evidence>
<dbReference type="PANTHER" id="PTHR30575:SF0">
    <property type="entry name" value="XAA-ARG DIPEPTIDASE"/>
    <property type="match status" value="1"/>
</dbReference>
<keyword evidence="5" id="KW-1185">Reference proteome</keyword>
<feature type="domain" description="Peptidase M20 dimerisation" evidence="3">
    <location>
        <begin position="236"/>
        <end position="331"/>
    </location>
</feature>
<dbReference type="InterPro" id="IPR052030">
    <property type="entry name" value="Peptidase_M20/M20A_hydrolases"/>
</dbReference>
<sequence length="611" mass="65432">MRTAPQALPTDVRALVNQTIDSLRELMPPTPSFVSDEIKQAVFKEVDTIASDMRTLNLAIHDNPELGFEEFKAHANLVAALKKLGFTVTNPSSLQTAFVATYTHGKGGRTFGFTSEFDALKDVGHGESSHHQRQESLSQRELWLIGTACGHNLIAVVGVAAAAGLKACMKACNIAGTVKLIGSPAEEGGGGKVILLNEGVYDGIDACAMAHPEGGYGPEPFDGQCPVGGPASLARAAFEVEFNGKGAHAGAAPWMGINALDAAVQGYTAVSMLRQQLEPTMRVHGIITGSETWAPNIIPKYAKVIYNVRALDVKATLELRKKVLTCFTSAAASTGCTYETTMKDEEVYADLRNNSPLAESYADFMGDAFGDKITLEGMTTASTDFGNVCYKMPAFHPGFRIPAPLGSINHTAGFTEYAGKPEAHRIAMKVAKGLACMGAKFLTDDDFAKKVRKEFEKFKKEVGDPMDLLEEFEMGFQQDVTPTTAKGKVAPSSDHDFDVADRLFEVAVVTDLEGTASSRPETDLSAAGKAEVSVPETHASTSRDIIAKITVRTLLPNANAGLKIVDENSWIMWSLEDDAAAMSLTEQAAPGRISRTDRASGNRAPRRACWG</sequence>
<evidence type="ECO:0000256" key="2">
    <source>
        <dbReference type="SAM" id="MobiDB-lite"/>
    </source>
</evidence>
<dbReference type="SUPFAM" id="SSF53187">
    <property type="entry name" value="Zn-dependent exopeptidases"/>
    <property type="match status" value="1"/>
</dbReference>
<dbReference type="InterPro" id="IPR036264">
    <property type="entry name" value="Bact_exopeptidase_dim_dom"/>
</dbReference>
<evidence type="ECO:0000256" key="1">
    <source>
        <dbReference type="ARBA" id="ARBA00006247"/>
    </source>
</evidence>
<dbReference type="FunFam" id="3.30.70.360:FF:000004">
    <property type="entry name" value="Peptidase M20 domain-containing protein 2"/>
    <property type="match status" value="1"/>
</dbReference>
<comment type="caution">
    <text evidence="4">The sequence shown here is derived from an EMBL/GenBank/DDBJ whole genome shotgun (WGS) entry which is preliminary data.</text>
</comment>
<dbReference type="Pfam" id="PF01546">
    <property type="entry name" value="Peptidase_M20"/>
    <property type="match status" value="1"/>
</dbReference>
<dbReference type="OrthoDB" id="6119954at2759"/>
<feature type="region of interest" description="Disordered" evidence="2">
    <location>
        <begin position="515"/>
        <end position="537"/>
    </location>
</feature>
<evidence type="ECO:0000313" key="4">
    <source>
        <dbReference type="EMBL" id="RSH88781.1"/>
    </source>
</evidence>
<dbReference type="InterPro" id="IPR017439">
    <property type="entry name" value="Amidohydrolase"/>
</dbReference>